<dbReference type="HOGENOM" id="CLU_124980_0_0_7"/>
<evidence type="ECO:0000313" key="3">
    <source>
        <dbReference type="Proteomes" id="UP000002139"/>
    </source>
</evidence>
<keyword evidence="1" id="KW-0812">Transmembrane</keyword>
<dbReference type="EMBL" id="AM746676">
    <property type="protein sequence ID" value="CAN95602.1"/>
    <property type="molecule type" value="Genomic_DNA"/>
</dbReference>
<dbReference type="STRING" id="448385.sce5439"/>
<evidence type="ECO:0000256" key="1">
    <source>
        <dbReference type="SAM" id="Phobius"/>
    </source>
</evidence>
<dbReference type="AlphaFoldDB" id="A9FYB2"/>
<accession>A9FYB2</accession>
<organism evidence="2 3">
    <name type="scientific">Sorangium cellulosum (strain So ce56)</name>
    <name type="common">Polyangium cellulosum (strain So ce56)</name>
    <dbReference type="NCBI Taxonomy" id="448385"/>
    <lineage>
        <taxon>Bacteria</taxon>
        <taxon>Pseudomonadati</taxon>
        <taxon>Myxococcota</taxon>
        <taxon>Polyangia</taxon>
        <taxon>Polyangiales</taxon>
        <taxon>Polyangiaceae</taxon>
        <taxon>Sorangium</taxon>
    </lineage>
</organism>
<name>A9FYB2_SORC5</name>
<feature type="transmembrane region" description="Helical" evidence="1">
    <location>
        <begin position="58"/>
        <end position="77"/>
    </location>
</feature>
<evidence type="ECO:0000313" key="2">
    <source>
        <dbReference type="EMBL" id="CAN95602.1"/>
    </source>
</evidence>
<dbReference type="KEGG" id="scl:sce5439"/>
<sequence length="186" mass="18935">MQHTGAHDPRAGLMLRARWSCSNAGAPRGRQTQLACLASLTINHHEIERKRKNMTRKIITAVAGLSLFVGVAMAQAATPATSSLKGRSVLNAEASAGIPEKVAYYSGYPGANVATSTNIGIAGIAIGTSGSVAQSSVAQAGGIGNIGVATANAGGFHGRGYGHGGWRRIALNDAPASGQADILFDN</sequence>
<proteinExistence type="predicted"/>
<keyword evidence="1" id="KW-1133">Transmembrane helix</keyword>
<reference evidence="2 3" key="1">
    <citation type="journal article" date="2007" name="Nat. Biotechnol.">
        <title>Complete genome sequence of the myxobacterium Sorangium cellulosum.</title>
        <authorList>
            <person name="Schneiker S."/>
            <person name="Perlova O."/>
            <person name="Kaiser O."/>
            <person name="Gerth K."/>
            <person name="Alici A."/>
            <person name="Altmeyer M.O."/>
            <person name="Bartels D."/>
            <person name="Bekel T."/>
            <person name="Beyer S."/>
            <person name="Bode E."/>
            <person name="Bode H.B."/>
            <person name="Bolten C.J."/>
            <person name="Choudhuri J.V."/>
            <person name="Doss S."/>
            <person name="Elnakady Y.A."/>
            <person name="Frank B."/>
            <person name="Gaigalat L."/>
            <person name="Goesmann A."/>
            <person name="Groeger C."/>
            <person name="Gross F."/>
            <person name="Jelsbak L."/>
            <person name="Jelsbak L."/>
            <person name="Kalinowski J."/>
            <person name="Kegler C."/>
            <person name="Knauber T."/>
            <person name="Konietzny S."/>
            <person name="Kopp M."/>
            <person name="Krause L."/>
            <person name="Krug D."/>
            <person name="Linke B."/>
            <person name="Mahmud T."/>
            <person name="Martinez-Arias R."/>
            <person name="McHardy A.C."/>
            <person name="Merai M."/>
            <person name="Meyer F."/>
            <person name="Mormann S."/>
            <person name="Munoz-Dorado J."/>
            <person name="Perez J."/>
            <person name="Pradella S."/>
            <person name="Rachid S."/>
            <person name="Raddatz G."/>
            <person name="Rosenau F."/>
            <person name="Rueckert C."/>
            <person name="Sasse F."/>
            <person name="Scharfe M."/>
            <person name="Schuster S.C."/>
            <person name="Suen G."/>
            <person name="Treuner-Lange A."/>
            <person name="Velicer G.J."/>
            <person name="Vorholter F.-J."/>
            <person name="Weissman K.J."/>
            <person name="Welch R.D."/>
            <person name="Wenzel S.C."/>
            <person name="Whitworth D.E."/>
            <person name="Wilhelm S."/>
            <person name="Wittmann C."/>
            <person name="Bloecker H."/>
            <person name="Puehler A."/>
            <person name="Mueller R."/>
        </authorList>
    </citation>
    <scope>NUCLEOTIDE SEQUENCE [LARGE SCALE GENOMIC DNA]</scope>
    <source>
        <strain evidence="3">So ce56</strain>
    </source>
</reference>
<keyword evidence="3" id="KW-1185">Reference proteome</keyword>
<dbReference type="BioCyc" id="SCEL448385:SCE_RS27905-MONOMER"/>
<keyword evidence="1" id="KW-0472">Membrane</keyword>
<gene>
    <name evidence="2" type="ordered locus">sce5439</name>
</gene>
<dbReference type="Proteomes" id="UP000002139">
    <property type="component" value="Chromosome"/>
</dbReference>
<protein>
    <submittedName>
        <fullName evidence="2">Membrane protein</fullName>
    </submittedName>
</protein>